<evidence type="ECO:0000313" key="3">
    <source>
        <dbReference type="EMBL" id="RNA37589.1"/>
    </source>
</evidence>
<name>A0A3M7SPC7_BRAPC</name>
<feature type="transmembrane region" description="Helical" evidence="2">
    <location>
        <begin position="123"/>
        <end position="141"/>
    </location>
</feature>
<dbReference type="EMBL" id="REGN01001022">
    <property type="protein sequence ID" value="RNA37589.1"/>
    <property type="molecule type" value="Genomic_DNA"/>
</dbReference>
<keyword evidence="2" id="KW-0812">Transmembrane</keyword>
<proteinExistence type="predicted"/>
<gene>
    <name evidence="3" type="ORF">BpHYR1_049069</name>
</gene>
<accession>A0A3M7SPC7</accession>
<reference evidence="3 4" key="1">
    <citation type="journal article" date="2018" name="Sci. Rep.">
        <title>Genomic signatures of local adaptation to the degree of environmental predictability in rotifers.</title>
        <authorList>
            <person name="Franch-Gras L."/>
            <person name="Hahn C."/>
            <person name="Garcia-Roger E.M."/>
            <person name="Carmona M.J."/>
            <person name="Serra M."/>
            <person name="Gomez A."/>
        </authorList>
    </citation>
    <scope>NUCLEOTIDE SEQUENCE [LARGE SCALE GENOMIC DNA]</scope>
    <source>
        <strain evidence="3">HYR1</strain>
    </source>
</reference>
<dbReference type="AlphaFoldDB" id="A0A3M7SPC7"/>
<keyword evidence="4" id="KW-1185">Reference proteome</keyword>
<organism evidence="3 4">
    <name type="scientific">Brachionus plicatilis</name>
    <name type="common">Marine rotifer</name>
    <name type="synonym">Brachionus muelleri</name>
    <dbReference type="NCBI Taxonomy" id="10195"/>
    <lineage>
        <taxon>Eukaryota</taxon>
        <taxon>Metazoa</taxon>
        <taxon>Spiralia</taxon>
        <taxon>Gnathifera</taxon>
        <taxon>Rotifera</taxon>
        <taxon>Eurotatoria</taxon>
        <taxon>Monogononta</taxon>
        <taxon>Pseudotrocha</taxon>
        <taxon>Ploima</taxon>
        <taxon>Brachionidae</taxon>
        <taxon>Brachionus</taxon>
    </lineage>
</organism>
<keyword evidence="2" id="KW-0472">Membrane</keyword>
<feature type="compositionally biased region" description="Low complexity" evidence="1">
    <location>
        <begin position="62"/>
        <end position="84"/>
    </location>
</feature>
<sequence>MDCDRFKDRNSVLGNACINTQSHMMKTNSLMNDFVDDLNEADDIDGFEDDQDCVASDLAGTVSSSPEPEIQPSQPSPSIISVQQTTPSSTPLSCSANSASTNSPLHTIRHEKSTCSERNSIKSIFTLIMTFSISVSGFIFIERLSEAKPHILKNLSINALDAGIENTLIATFVKYGNLLLYSLQND</sequence>
<protein>
    <submittedName>
        <fullName evidence="3">Uncharacterized protein</fullName>
    </submittedName>
</protein>
<feature type="region of interest" description="Disordered" evidence="1">
    <location>
        <begin position="58"/>
        <end position="99"/>
    </location>
</feature>
<keyword evidence="2" id="KW-1133">Transmembrane helix</keyword>
<evidence type="ECO:0000313" key="4">
    <source>
        <dbReference type="Proteomes" id="UP000276133"/>
    </source>
</evidence>
<feature type="compositionally biased region" description="Polar residues" evidence="1">
    <location>
        <begin position="85"/>
        <end position="99"/>
    </location>
</feature>
<dbReference type="Proteomes" id="UP000276133">
    <property type="component" value="Unassembled WGS sequence"/>
</dbReference>
<evidence type="ECO:0000256" key="2">
    <source>
        <dbReference type="SAM" id="Phobius"/>
    </source>
</evidence>
<comment type="caution">
    <text evidence="3">The sequence shown here is derived from an EMBL/GenBank/DDBJ whole genome shotgun (WGS) entry which is preliminary data.</text>
</comment>
<evidence type="ECO:0000256" key="1">
    <source>
        <dbReference type="SAM" id="MobiDB-lite"/>
    </source>
</evidence>